<dbReference type="AlphaFoldDB" id="A0A941CLS2"/>
<dbReference type="InterPro" id="IPR050792">
    <property type="entry name" value="ADP-ribosylglycohydrolase"/>
</dbReference>
<sequence>MFMILRNIYWGTAVGEALGKPVQLESRMSRRLDPVETIQKEFLHGEVSERQRALTLELQEAWVKELPWFGLLAESRRVSWSQEWALRGENHRKASSFGDMGMALAVLLPLVLDLRLRFGEDFSQRKEAFQRIGEFLPQPLGDPLQELAAGVLLCTAALLPERLPLQETIALGVSRAMAHYAPHRAYRQALHRFHRLSQESFLDLPETEIRSNGDVVETLEAALWCLVNTTDFESCVLKVVNLGGNTVDTGSLAGGLAALYYGIPQIPEQWKAMLLPLEEDWLLSFSPREELPLWQELRKKDVRFKGEGADLFPTNSRVTGLNTSRWRPFTRLKRYVSG</sequence>
<evidence type="ECO:0000313" key="4">
    <source>
        <dbReference type="Proteomes" id="UP000675379"/>
    </source>
</evidence>
<dbReference type="PANTHER" id="PTHR16222:SF24">
    <property type="entry name" value="ADP-RIBOSYLHYDROLASE ARH3"/>
    <property type="match status" value="1"/>
</dbReference>
<comment type="caution">
    <text evidence="3">The sequence shown here is derived from an EMBL/GenBank/DDBJ whole genome shotgun (WGS) entry which is preliminary data.</text>
</comment>
<accession>A0A941CLS2</accession>
<dbReference type="GO" id="GO:0016787">
    <property type="term" value="F:hydrolase activity"/>
    <property type="evidence" value="ECO:0007669"/>
    <property type="project" value="UniProtKB-KW"/>
</dbReference>
<dbReference type="SUPFAM" id="SSF101478">
    <property type="entry name" value="ADP-ribosylglycohydrolase"/>
    <property type="match status" value="1"/>
</dbReference>
<dbReference type="InterPro" id="IPR036705">
    <property type="entry name" value="Ribosyl_crysJ1_sf"/>
</dbReference>
<comment type="similarity">
    <text evidence="1">Belongs to the ADP-ribosylglycohydrolase family.</text>
</comment>
<dbReference type="Proteomes" id="UP000675379">
    <property type="component" value="Unassembled WGS sequence"/>
</dbReference>
<keyword evidence="2" id="KW-0378">Hydrolase</keyword>
<reference evidence="3" key="1">
    <citation type="submission" date="2021-04" db="EMBL/GenBank/DDBJ databases">
        <title>Proteiniclasticum sedimins sp. nov., an obligate anaerobic bacterium isolated from anaerobic sludge.</title>
        <authorList>
            <person name="Liu J."/>
        </authorList>
    </citation>
    <scope>NUCLEOTIDE SEQUENCE</scope>
    <source>
        <strain evidence="3">BAD-10</strain>
    </source>
</reference>
<proteinExistence type="inferred from homology"/>
<dbReference type="InterPro" id="IPR005502">
    <property type="entry name" value="Ribosyl_crysJ1"/>
</dbReference>
<gene>
    <name evidence="3" type="ORF">KCG48_01445</name>
</gene>
<keyword evidence="4" id="KW-1185">Reference proteome</keyword>
<dbReference type="Pfam" id="PF03747">
    <property type="entry name" value="ADP_ribosyl_GH"/>
    <property type="match status" value="1"/>
</dbReference>
<dbReference type="Gene3D" id="1.10.4080.10">
    <property type="entry name" value="ADP-ribosylation/Crystallin J1"/>
    <property type="match status" value="1"/>
</dbReference>
<dbReference type="EMBL" id="JAGSCS010000001">
    <property type="protein sequence ID" value="MBR0574996.1"/>
    <property type="molecule type" value="Genomic_DNA"/>
</dbReference>
<dbReference type="PANTHER" id="PTHR16222">
    <property type="entry name" value="ADP-RIBOSYLGLYCOHYDROLASE"/>
    <property type="match status" value="1"/>
</dbReference>
<organism evidence="3 4">
    <name type="scientific">Proteiniclasticum sediminis</name>
    <dbReference type="NCBI Taxonomy" id="2804028"/>
    <lineage>
        <taxon>Bacteria</taxon>
        <taxon>Bacillati</taxon>
        <taxon>Bacillota</taxon>
        <taxon>Clostridia</taxon>
        <taxon>Eubacteriales</taxon>
        <taxon>Clostridiaceae</taxon>
        <taxon>Proteiniclasticum</taxon>
    </lineage>
</organism>
<evidence type="ECO:0000256" key="2">
    <source>
        <dbReference type="ARBA" id="ARBA00022801"/>
    </source>
</evidence>
<evidence type="ECO:0000313" key="3">
    <source>
        <dbReference type="EMBL" id="MBR0574996.1"/>
    </source>
</evidence>
<evidence type="ECO:0000256" key="1">
    <source>
        <dbReference type="ARBA" id="ARBA00010702"/>
    </source>
</evidence>
<name>A0A941CLS2_9CLOT</name>
<protein>
    <submittedName>
        <fullName evidence="3">ADP-ribosylglycohydrolase family protein</fullName>
    </submittedName>
</protein>